<feature type="compositionally biased region" description="Low complexity" evidence="1">
    <location>
        <begin position="1020"/>
        <end position="1048"/>
    </location>
</feature>
<keyword evidence="2" id="KW-0472">Membrane</keyword>
<reference evidence="5" key="1">
    <citation type="submission" date="2022-10" db="EMBL/GenBank/DDBJ databases">
        <authorList>
            <person name="Chen Y."/>
            <person name="Dougan E. K."/>
            <person name="Chan C."/>
            <person name="Rhodes N."/>
            <person name="Thang M."/>
        </authorList>
    </citation>
    <scope>NUCLEOTIDE SEQUENCE</scope>
</reference>
<reference evidence="6" key="2">
    <citation type="submission" date="2024-04" db="EMBL/GenBank/DDBJ databases">
        <authorList>
            <person name="Chen Y."/>
            <person name="Shah S."/>
            <person name="Dougan E. K."/>
            <person name="Thang M."/>
            <person name="Chan C."/>
        </authorList>
    </citation>
    <scope>NUCLEOTIDE SEQUENCE [LARGE SCALE GENOMIC DNA]</scope>
</reference>
<feature type="region of interest" description="Disordered" evidence="1">
    <location>
        <begin position="1020"/>
        <end position="1056"/>
    </location>
</feature>
<keyword evidence="2" id="KW-1133">Transmembrane helix</keyword>
<keyword evidence="8" id="KW-1185">Reference proteome</keyword>
<dbReference type="InterPro" id="IPR001995">
    <property type="entry name" value="Peptidase_A2_cat"/>
</dbReference>
<dbReference type="OrthoDB" id="433864at2759"/>
<protein>
    <submittedName>
        <fullName evidence="7">Alpha/beta hydrolase domain-containing protein 17A</fullName>
    </submittedName>
</protein>
<feature type="domain" description="Peptidase A2" evidence="3">
    <location>
        <begin position="762"/>
        <end position="840"/>
    </location>
</feature>
<keyword evidence="7" id="KW-0378">Hydrolase</keyword>
<dbReference type="EMBL" id="CAMXCT010000835">
    <property type="protein sequence ID" value="CAI3983780.1"/>
    <property type="molecule type" value="Genomic_DNA"/>
</dbReference>
<dbReference type="Proteomes" id="UP001152797">
    <property type="component" value="Unassembled WGS sequence"/>
</dbReference>
<dbReference type="GO" id="GO:0006508">
    <property type="term" value="P:proteolysis"/>
    <property type="evidence" value="ECO:0007669"/>
    <property type="project" value="InterPro"/>
</dbReference>
<evidence type="ECO:0000313" key="8">
    <source>
        <dbReference type="Proteomes" id="UP001152797"/>
    </source>
</evidence>
<dbReference type="GO" id="GO:0004190">
    <property type="term" value="F:aspartic-type endopeptidase activity"/>
    <property type="evidence" value="ECO:0007669"/>
    <property type="project" value="InterPro"/>
</dbReference>
<feature type="transmembrane region" description="Helical" evidence="2">
    <location>
        <begin position="77"/>
        <end position="98"/>
    </location>
</feature>
<dbReference type="EMBL" id="CAMXCT030000835">
    <property type="protein sequence ID" value="CAL4771092.1"/>
    <property type="molecule type" value="Genomic_DNA"/>
</dbReference>
<dbReference type="PROSITE" id="PS50800">
    <property type="entry name" value="SAP"/>
    <property type="match status" value="1"/>
</dbReference>
<evidence type="ECO:0000313" key="5">
    <source>
        <dbReference type="EMBL" id="CAI3983780.1"/>
    </source>
</evidence>
<comment type="caution">
    <text evidence="5">The sequence shown here is derived from an EMBL/GenBank/DDBJ whole genome shotgun (WGS) entry which is preliminary data.</text>
</comment>
<dbReference type="PROSITE" id="PS50175">
    <property type="entry name" value="ASP_PROT_RETROV"/>
    <property type="match status" value="1"/>
</dbReference>
<organism evidence="5">
    <name type="scientific">Cladocopium goreaui</name>
    <dbReference type="NCBI Taxonomy" id="2562237"/>
    <lineage>
        <taxon>Eukaryota</taxon>
        <taxon>Sar</taxon>
        <taxon>Alveolata</taxon>
        <taxon>Dinophyceae</taxon>
        <taxon>Suessiales</taxon>
        <taxon>Symbiodiniaceae</taxon>
        <taxon>Cladocopium</taxon>
    </lineage>
</organism>
<evidence type="ECO:0000313" key="6">
    <source>
        <dbReference type="EMBL" id="CAL1137155.1"/>
    </source>
</evidence>
<dbReference type="EMBL" id="CAMXCT020000835">
    <property type="protein sequence ID" value="CAL1137155.1"/>
    <property type="molecule type" value="Genomic_DNA"/>
</dbReference>
<evidence type="ECO:0000256" key="2">
    <source>
        <dbReference type="SAM" id="Phobius"/>
    </source>
</evidence>
<evidence type="ECO:0000259" key="4">
    <source>
        <dbReference type="PROSITE" id="PS50800"/>
    </source>
</evidence>
<proteinExistence type="predicted"/>
<gene>
    <name evidence="5" type="ORF">C1SCF055_LOCUS11364</name>
</gene>
<accession>A0A9P1FR63</accession>
<feature type="domain" description="SAP" evidence="4">
    <location>
        <begin position="1075"/>
        <end position="1109"/>
    </location>
</feature>
<name>A0A9P1FR63_9DINO</name>
<evidence type="ECO:0000256" key="1">
    <source>
        <dbReference type="SAM" id="MobiDB-lite"/>
    </source>
</evidence>
<dbReference type="InterPro" id="IPR003034">
    <property type="entry name" value="SAP_dom"/>
</dbReference>
<sequence>MQDLVMEKRLLVRAVMGALNPADIATKRLSAARHLTNQRQQGHSQAQINLLISALSVLTQLQGCSDAMDSLATGGCFFNAVFLFTWLLGLIGYIYLAIRPGELLKNFDFVSDAETSSTDATEDPMDNSSNSDASDHPAWSEEGMVHWLSERCERRLEKAVTKQDPTRTNQYLARQGILSDMLAALEVATAETRGHIKQVLEDITDLSSDEDSPTMNTGGHDIALNSGVPTGIATAFVHGVAGMTLCGCDFGDIEISNNSSVIPFTTMVLTAWSLALGGYTWYWLRQPVRPVFFPPTTLATHAAEAEPQVNEDLQLEGSLLERLRMAEVIADTCNLSEDDESPQHGLGEDEKHLQLAEADKAFRAIMTLLEYDRFEEVTKLVGQLGGALREVVPESPKSDEEMAEETPAERAQRYMNCGQSEASDPDLWADIHYGPRNRRDVTQPEDAATEAANAAAEATKALKAQQSSRSSFQEASKVVCLPEPFGSESHEDDLARWQDFQVNFRAWLYYGNPLFEQDLHRTELHGASPIPAVSGEPDEVQQRCKQLYSILTGLLRGKPLRLLRQVTERNGFEVWRQLIQLYLPKTKSRSISLLSALMNIPNFTTKDRTLLDQILGLERLRSEYVLSDETQSVAGSAAPSTASTSLPSSASAVRLFSAMASPVIEELCSEDSDFELRDLTVYDTGGNINMVSHAEVSFDDNLCMADTAYMERFVHFDISYSDDDDSWIFCNSPSFDLLSSDVCISDEVDCIRAIGSTSPTPVEVVLDSGADGSVLPLEYAHIGLHDESFHKDSAYVDAQGKPINVRGARIAEVQLGSVRFKERFIIAAVTSPLISMGRLLKDGWCLENNGGTMKLVRAGRSIPVHFKRNSLCAHGSIRMLNVVDDSSTPTAQECKEHVRALALSEPLSSLGRGWIQLSENVYALRSISPQHVDTTFCVSDALLWLRTTLVKHDDDTWHLDEFCENISEMDSRVSPIESAKKVAEVITIAHTEFVPPEALGFSVYDDAVVPALSSSFRASASSSSAPSSSAPRPAADANAAPDPVPAAADEQELPVADREVGVEVREVLIDGVKLDSNSSLNTLRGACDALGLSKGGGKVKLLQRLWEHLQAQELIAAHSAERNLQGEQMRPAIGQPVPAEPTEAQRAQHNLVHYPYAAWCELCVANHARQDGHEPQPHVDSGHSCISFDFGYAARNDDDDKICALFLHGRHTGAMHTVPTPQKGGRWLNHLCTEFCRFILWLGHETISLKCDQEPSTLSLLEAVRKTCRCLGVKTIVETVAPGSHASNGAAEVTVKLLRRQANLLIQQLERGCGIPEGTIGCQHPLYSWSLLHAAWLHNRYVVKQGHTAYELCADRTYSGRVAMFGECVLGLPTTVSQRSPTMDERHLAWENNQQ</sequence>
<feature type="region of interest" description="Disordered" evidence="1">
    <location>
        <begin position="116"/>
        <end position="138"/>
    </location>
</feature>
<keyword evidence="2" id="KW-0812">Transmembrane</keyword>
<evidence type="ECO:0000313" key="7">
    <source>
        <dbReference type="EMBL" id="CAL4771092.1"/>
    </source>
</evidence>
<evidence type="ECO:0000259" key="3">
    <source>
        <dbReference type="PROSITE" id="PS50175"/>
    </source>
</evidence>